<gene>
    <name evidence="1" type="ORF">JOF48_001026</name>
</gene>
<reference evidence="1 2" key="1">
    <citation type="submission" date="2021-03" db="EMBL/GenBank/DDBJ databases">
        <title>Sequencing the genomes of 1000 actinobacteria strains.</title>
        <authorList>
            <person name="Klenk H.-P."/>
        </authorList>
    </citation>
    <scope>NUCLEOTIDE SEQUENCE [LARGE SCALE GENOMIC DNA]</scope>
    <source>
        <strain evidence="1 2">DSM 16005</strain>
    </source>
</reference>
<dbReference type="EMBL" id="JAGIOI010000001">
    <property type="protein sequence ID" value="MBP2412227.1"/>
    <property type="molecule type" value="Genomic_DNA"/>
</dbReference>
<proteinExistence type="predicted"/>
<dbReference type="Proteomes" id="UP000711614">
    <property type="component" value="Unassembled WGS sequence"/>
</dbReference>
<protein>
    <submittedName>
        <fullName evidence="1">Uncharacterized protein</fullName>
    </submittedName>
</protein>
<evidence type="ECO:0000313" key="2">
    <source>
        <dbReference type="Proteomes" id="UP000711614"/>
    </source>
</evidence>
<keyword evidence="2" id="KW-1185">Reference proteome</keyword>
<evidence type="ECO:0000313" key="1">
    <source>
        <dbReference type="EMBL" id="MBP2412227.1"/>
    </source>
</evidence>
<dbReference type="RefSeq" id="WP_209677979.1">
    <property type="nucleotide sequence ID" value="NZ_JAGIOI010000001.1"/>
</dbReference>
<organism evidence="1 2">
    <name type="scientific">Arthrobacter stackebrandtii</name>
    <dbReference type="NCBI Taxonomy" id="272161"/>
    <lineage>
        <taxon>Bacteria</taxon>
        <taxon>Bacillati</taxon>
        <taxon>Actinomycetota</taxon>
        <taxon>Actinomycetes</taxon>
        <taxon>Micrococcales</taxon>
        <taxon>Micrococcaceae</taxon>
        <taxon>Arthrobacter</taxon>
    </lineage>
</organism>
<sequence>MNIDENARLAAEYANKASEVAGKLKPGTYDAVQSLALLSIAHSLIAQNNADKPTP</sequence>
<name>A0ABS4YUY9_9MICC</name>
<accession>A0ABS4YUY9</accession>
<comment type="caution">
    <text evidence="1">The sequence shown here is derived from an EMBL/GenBank/DDBJ whole genome shotgun (WGS) entry which is preliminary data.</text>
</comment>